<organism evidence="1">
    <name type="scientific">Streptomyces sp. NBC_00003</name>
    <dbReference type="NCBI Taxonomy" id="2903608"/>
    <lineage>
        <taxon>Bacteria</taxon>
        <taxon>Bacillati</taxon>
        <taxon>Actinomycetota</taxon>
        <taxon>Actinomycetes</taxon>
        <taxon>Kitasatosporales</taxon>
        <taxon>Streptomycetaceae</taxon>
        <taxon>Streptomyces</taxon>
    </lineage>
</organism>
<gene>
    <name evidence="1" type="ORF">OG549_16715</name>
</gene>
<dbReference type="Gene3D" id="1.10.287.1060">
    <property type="entry name" value="ESAT-6-like"/>
    <property type="match status" value="1"/>
</dbReference>
<evidence type="ECO:0000313" key="1">
    <source>
        <dbReference type="EMBL" id="WTW62166.1"/>
    </source>
</evidence>
<evidence type="ECO:0008006" key="2">
    <source>
        <dbReference type="Google" id="ProtNLM"/>
    </source>
</evidence>
<dbReference type="InterPro" id="IPR036689">
    <property type="entry name" value="ESAT-6-like_sf"/>
</dbReference>
<proteinExistence type="predicted"/>
<sequence>MADPDLQELTKRASQLRSLADHIETLVDAPNTYATTTMKDWAGPHADRTRGDLKNWRGKCHTVAESLREEARTCDQSVKDAKKPKS</sequence>
<protein>
    <recommendedName>
        <fullName evidence="2">WXG100 family type VII secretion target</fullName>
    </recommendedName>
</protein>
<accession>A0AAU2V4W7</accession>
<reference evidence="1" key="1">
    <citation type="submission" date="2022-10" db="EMBL/GenBank/DDBJ databases">
        <title>The complete genomes of actinobacterial strains from the NBC collection.</title>
        <authorList>
            <person name="Joergensen T.S."/>
            <person name="Alvarez Arevalo M."/>
            <person name="Sterndorff E.B."/>
            <person name="Faurdal D."/>
            <person name="Vuksanovic O."/>
            <person name="Mourched A.-S."/>
            <person name="Charusanti P."/>
            <person name="Shaw S."/>
            <person name="Blin K."/>
            <person name="Weber T."/>
        </authorList>
    </citation>
    <scope>NUCLEOTIDE SEQUENCE</scope>
    <source>
        <strain evidence="1">NBC_00003</strain>
    </source>
</reference>
<dbReference type="SUPFAM" id="SSF140453">
    <property type="entry name" value="EsxAB dimer-like"/>
    <property type="match status" value="1"/>
</dbReference>
<name>A0AAU2V4W7_9ACTN</name>
<dbReference type="EMBL" id="CP108318">
    <property type="protein sequence ID" value="WTW62166.1"/>
    <property type="molecule type" value="Genomic_DNA"/>
</dbReference>
<dbReference type="AlphaFoldDB" id="A0AAU2V4W7"/>